<dbReference type="GO" id="GO:0022857">
    <property type="term" value="F:transmembrane transporter activity"/>
    <property type="evidence" value="ECO:0007669"/>
    <property type="project" value="InterPro"/>
</dbReference>
<dbReference type="PANTHER" id="PTHR23502:SF24">
    <property type="entry name" value="TRANSPORTER, PUTATIVE-RELATED"/>
    <property type="match status" value="1"/>
</dbReference>
<comment type="subcellular location">
    <subcellularLocation>
        <location evidence="1">Membrane</location>
        <topology evidence="1">Multi-pass membrane protein</topology>
    </subcellularLocation>
</comment>
<feature type="transmembrane region" description="Helical" evidence="5">
    <location>
        <begin position="457"/>
        <end position="477"/>
    </location>
</feature>
<feature type="transmembrane region" description="Helical" evidence="5">
    <location>
        <begin position="146"/>
        <end position="169"/>
    </location>
</feature>
<keyword evidence="4 5" id="KW-0472">Membrane</keyword>
<evidence type="ECO:0000256" key="1">
    <source>
        <dbReference type="ARBA" id="ARBA00004141"/>
    </source>
</evidence>
<dbReference type="Pfam" id="PF07690">
    <property type="entry name" value="MFS_1"/>
    <property type="match status" value="1"/>
</dbReference>
<dbReference type="CDD" id="cd17323">
    <property type="entry name" value="MFS_Tpo1_MDR_like"/>
    <property type="match status" value="1"/>
</dbReference>
<dbReference type="InterPro" id="IPR011701">
    <property type="entry name" value="MFS"/>
</dbReference>
<feature type="transmembrane region" description="Helical" evidence="5">
    <location>
        <begin position="392"/>
        <end position="415"/>
    </location>
</feature>
<feature type="transmembrane region" description="Helical" evidence="5">
    <location>
        <begin position="181"/>
        <end position="199"/>
    </location>
</feature>
<name>A0A6H0XPL8_9PEZI</name>
<reference evidence="6 7" key="1">
    <citation type="journal article" date="2016" name="Sci. Rep.">
        <title>Peltaster fructicola genome reveals evolution from an invasive phytopathogen to an ectophytic parasite.</title>
        <authorList>
            <person name="Xu C."/>
            <person name="Chen H."/>
            <person name="Gleason M.L."/>
            <person name="Xu J.R."/>
            <person name="Liu H."/>
            <person name="Zhang R."/>
            <person name="Sun G."/>
        </authorList>
    </citation>
    <scope>NUCLEOTIDE SEQUENCE [LARGE SCALE GENOMIC DNA]</scope>
    <source>
        <strain evidence="6 7">LNHT1506</strain>
    </source>
</reference>
<sequence length="499" mass="55380">MQMFSTVVENTDNLSSVQRVMAEREPLLRQRKNVVQFEEDDKDNPRNWPRWRKLMAWIPIVPVDLAVSFGASGYSPVTEKFADAFEISTQTAVLGLSLYTLALAFGPMINAPMSEYYGRLPVYMILYGLSLPFFVGSAMAPNFTVFLVTRFFCGLLQSVTIANLGGTIADLYDIQHTGKPMSVFIWAATCGSSLGYFLMSFVAQDRPWQDVFWVLLAVCGGVWFVMCCFIGYAGETRSSVLLRRIAAARQKETGETMEVPEEYKAKGMKQLVVSIQARPFRFLTTESIIVSAAAYNGSLYGISFLLNGAFALVFAQGHGYNTMETGLCFAGIILGVSLGPFTNLLQEKLYVRDSKGGNVPEARLQLSKVAAVAFPVSLFWFAWTSYSWMPAIVPILASALWGWSFFTLILMTYMYTEDSYGEYSSSALAGLGFVRNAAGAGFPLFGRQMFDGLGYQWAATILAFLAVVLAPIPFVLADFGKRLRKRSPYASEQFEELQD</sequence>
<dbReference type="Proteomes" id="UP000503462">
    <property type="component" value="Chromosome 1"/>
</dbReference>
<evidence type="ECO:0000256" key="5">
    <source>
        <dbReference type="SAM" id="Phobius"/>
    </source>
</evidence>
<feature type="transmembrane region" description="Helical" evidence="5">
    <location>
        <begin position="54"/>
        <end position="75"/>
    </location>
</feature>
<feature type="transmembrane region" description="Helical" evidence="5">
    <location>
        <begin position="120"/>
        <end position="140"/>
    </location>
</feature>
<evidence type="ECO:0000256" key="3">
    <source>
        <dbReference type="ARBA" id="ARBA00022989"/>
    </source>
</evidence>
<dbReference type="AlphaFoldDB" id="A0A6H0XPL8"/>
<evidence type="ECO:0000313" key="6">
    <source>
        <dbReference type="EMBL" id="QIW96577.1"/>
    </source>
</evidence>
<feature type="transmembrane region" description="Helical" evidence="5">
    <location>
        <begin position="327"/>
        <end position="345"/>
    </location>
</feature>
<feature type="transmembrane region" description="Helical" evidence="5">
    <location>
        <begin position="366"/>
        <end position="386"/>
    </location>
</feature>
<organism evidence="6 7">
    <name type="scientific">Peltaster fructicola</name>
    <dbReference type="NCBI Taxonomy" id="286661"/>
    <lineage>
        <taxon>Eukaryota</taxon>
        <taxon>Fungi</taxon>
        <taxon>Dikarya</taxon>
        <taxon>Ascomycota</taxon>
        <taxon>Pezizomycotina</taxon>
        <taxon>Dothideomycetes</taxon>
        <taxon>Dothideomycetes incertae sedis</taxon>
        <taxon>Peltaster</taxon>
    </lineage>
</organism>
<feature type="transmembrane region" description="Helical" evidence="5">
    <location>
        <begin position="87"/>
        <end position="108"/>
    </location>
</feature>
<keyword evidence="2 5" id="KW-0812">Transmembrane</keyword>
<evidence type="ECO:0000313" key="7">
    <source>
        <dbReference type="Proteomes" id="UP000503462"/>
    </source>
</evidence>
<dbReference type="SUPFAM" id="SSF103473">
    <property type="entry name" value="MFS general substrate transporter"/>
    <property type="match status" value="1"/>
</dbReference>
<dbReference type="OrthoDB" id="3936150at2759"/>
<evidence type="ECO:0000256" key="4">
    <source>
        <dbReference type="ARBA" id="ARBA00023136"/>
    </source>
</evidence>
<keyword evidence="3 5" id="KW-1133">Transmembrane helix</keyword>
<dbReference type="InterPro" id="IPR036259">
    <property type="entry name" value="MFS_trans_sf"/>
</dbReference>
<dbReference type="Gene3D" id="1.20.1250.20">
    <property type="entry name" value="MFS general substrate transporter like domains"/>
    <property type="match status" value="1"/>
</dbReference>
<feature type="transmembrane region" description="Helical" evidence="5">
    <location>
        <begin position="427"/>
        <end position="445"/>
    </location>
</feature>
<feature type="transmembrane region" description="Helical" evidence="5">
    <location>
        <begin position="288"/>
        <end position="315"/>
    </location>
</feature>
<keyword evidence="7" id="KW-1185">Reference proteome</keyword>
<evidence type="ECO:0008006" key="8">
    <source>
        <dbReference type="Google" id="ProtNLM"/>
    </source>
</evidence>
<dbReference type="GO" id="GO:0005886">
    <property type="term" value="C:plasma membrane"/>
    <property type="evidence" value="ECO:0007669"/>
    <property type="project" value="TreeGrafter"/>
</dbReference>
<protein>
    <recommendedName>
        <fullName evidence="8">Major facilitator superfamily (MFS) profile domain-containing protein</fullName>
    </recommendedName>
</protein>
<accession>A0A6H0XPL8</accession>
<evidence type="ECO:0000256" key="2">
    <source>
        <dbReference type="ARBA" id="ARBA00022692"/>
    </source>
</evidence>
<dbReference type="PANTHER" id="PTHR23502">
    <property type="entry name" value="MAJOR FACILITATOR SUPERFAMILY"/>
    <property type="match status" value="1"/>
</dbReference>
<dbReference type="EMBL" id="CP051139">
    <property type="protein sequence ID" value="QIW96577.1"/>
    <property type="molecule type" value="Genomic_DNA"/>
</dbReference>
<gene>
    <name evidence="6" type="ORF">AMS68_002095</name>
</gene>
<proteinExistence type="predicted"/>
<feature type="transmembrane region" description="Helical" evidence="5">
    <location>
        <begin position="211"/>
        <end position="234"/>
    </location>
</feature>